<protein>
    <submittedName>
        <fullName evidence="3">Uncharacterized conserved protein, DUF362 family</fullName>
    </submittedName>
</protein>
<dbReference type="EMBL" id="CP018099">
    <property type="protein sequence ID" value="APF16807.1"/>
    <property type="molecule type" value="Genomic_DNA"/>
</dbReference>
<name>H1XUN6_CALAY</name>
<feature type="chain" id="PRO_5010834642" evidence="1">
    <location>
        <begin position="30"/>
        <end position="298"/>
    </location>
</feature>
<dbReference type="Proteomes" id="UP000183868">
    <property type="component" value="Chromosome"/>
</dbReference>
<dbReference type="Pfam" id="PF04015">
    <property type="entry name" value="DUF362"/>
    <property type="match status" value="1"/>
</dbReference>
<sequence precursor="true">MRRRRFIRLASTALASLSFLPYSVGKLHAQSLPQAVWVENGEPEALLRRALKEYGGLERFIQKGNRVVIKPNIGWDRPPELAANTNPHLVAALVKACKQAGAREVIVFDRTCNNPRRCYRNSQIEKLAKDAGARVEQIRPNRFKNIAIQGQLVKEWPIYETYLKADKVINVPIAKHHSLSRVTLGLKNLMGVMGGNRGDIHNHFAQKLAEIDRKILPTLTIIDAYRILTDNGPIGGNPKDVKLTKTLIISDCTVSADYLALQLFDLKLDEVAHVQVAYQMGLAKYAPEKLKVKRIQLS</sequence>
<evidence type="ECO:0000313" key="3">
    <source>
        <dbReference type="EMBL" id="APF16807.1"/>
    </source>
</evidence>
<dbReference type="KEGG" id="caby:Cabys_56"/>
<proteinExistence type="predicted"/>
<dbReference type="InterPro" id="IPR007160">
    <property type="entry name" value="DUF362"/>
</dbReference>
<dbReference type="AlphaFoldDB" id="H1XUN6"/>
<organism evidence="4 5">
    <name type="scientific">Caldithrix abyssi DSM 13497</name>
    <dbReference type="NCBI Taxonomy" id="880073"/>
    <lineage>
        <taxon>Bacteria</taxon>
        <taxon>Pseudomonadati</taxon>
        <taxon>Calditrichota</taxon>
        <taxon>Calditrichia</taxon>
        <taxon>Calditrichales</taxon>
        <taxon>Calditrichaceae</taxon>
        <taxon>Caldithrix</taxon>
    </lineage>
</organism>
<evidence type="ECO:0000313" key="4">
    <source>
        <dbReference type="EMBL" id="EHO40535.1"/>
    </source>
</evidence>
<accession>H1XUN6</accession>
<keyword evidence="1" id="KW-0732">Signal</keyword>
<dbReference type="eggNOG" id="COG2006">
    <property type="taxonomic scope" value="Bacteria"/>
</dbReference>
<dbReference type="Proteomes" id="UP000004671">
    <property type="component" value="Chromosome"/>
</dbReference>
<evidence type="ECO:0000256" key="1">
    <source>
        <dbReference type="SAM" id="SignalP"/>
    </source>
</evidence>
<dbReference type="InParanoid" id="H1XUN6"/>
<evidence type="ECO:0000259" key="2">
    <source>
        <dbReference type="Pfam" id="PF04015"/>
    </source>
</evidence>
<dbReference type="PaxDb" id="880073-Calab_0898"/>
<reference evidence="3 6" key="2">
    <citation type="submission" date="2016-11" db="EMBL/GenBank/DDBJ databases">
        <title>Genomic analysis of Caldithrix abyssi and proposal of a novel bacterial phylum Caldithrichaeota.</title>
        <authorList>
            <person name="Kublanov I."/>
            <person name="Sigalova O."/>
            <person name="Gavrilov S."/>
            <person name="Lebedinsky A."/>
            <person name="Ivanova N."/>
            <person name="Daum C."/>
            <person name="Reddy T."/>
            <person name="Klenk H.P."/>
            <person name="Goker M."/>
            <person name="Reva O."/>
            <person name="Miroshnichenko M."/>
            <person name="Kyprides N."/>
            <person name="Woyke T."/>
            <person name="Gelfand M."/>
        </authorList>
    </citation>
    <scope>NUCLEOTIDE SEQUENCE [LARGE SCALE GENOMIC DNA]</scope>
    <source>
        <strain evidence="3 6">LF13</strain>
    </source>
</reference>
<gene>
    <name evidence="3" type="ORF">Cabys_56</name>
    <name evidence="4" type="ORF">Calab_0898</name>
</gene>
<dbReference type="STRING" id="880073.Cabys_56"/>
<dbReference type="RefSeq" id="WP_006927539.1">
    <property type="nucleotide sequence ID" value="NZ_CM001402.1"/>
</dbReference>
<dbReference type="EMBL" id="CM001402">
    <property type="protein sequence ID" value="EHO40535.1"/>
    <property type="molecule type" value="Genomic_DNA"/>
</dbReference>
<dbReference type="OrthoDB" id="9785671at2"/>
<keyword evidence="5" id="KW-1185">Reference proteome</keyword>
<evidence type="ECO:0000313" key="6">
    <source>
        <dbReference type="Proteomes" id="UP000183868"/>
    </source>
</evidence>
<feature type="domain" description="DUF362" evidence="2">
    <location>
        <begin position="67"/>
        <end position="261"/>
    </location>
</feature>
<dbReference type="HOGENOM" id="CLU_044970_0_0_0"/>
<feature type="signal peptide" evidence="1">
    <location>
        <begin position="1"/>
        <end position="29"/>
    </location>
</feature>
<reference evidence="4 5" key="1">
    <citation type="submission" date="2011-09" db="EMBL/GenBank/DDBJ databases">
        <title>The permanent draft genome of Caldithrix abyssi DSM 13497.</title>
        <authorList>
            <consortium name="US DOE Joint Genome Institute (JGI-PGF)"/>
            <person name="Lucas S."/>
            <person name="Han J."/>
            <person name="Lapidus A."/>
            <person name="Bruce D."/>
            <person name="Goodwin L."/>
            <person name="Pitluck S."/>
            <person name="Peters L."/>
            <person name="Kyrpides N."/>
            <person name="Mavromatis K."/>
            <person name="Ivanova N."/>
            <person name="Mikhailova N."/>
            <person name="Chertkov O."/>
            <person name="Detter J.C."/>
            <person name="Tapia R."/>
            <person name="Han C."/>
            <person name="Land M."/>
            <person name="Hauser L."/>
            <person name="Markowitz V."/>
            <person name="Cheng J.-F."/>
            <person name="Hugenholtz P."/>
            <person name="Woyke T."/>
            <person name="Wu D."/>
            <person name="Spring S."/>
            <person name="Brambilla E."/>
            <person name="Klenk H.-P."/>
            <person name="Eisen J.A."/>
        </authorList>
    </citation>
    <scope>NUCLEOTIDE SEQUENCE [LARGE SCALE GENOMIC DNA]</scope>
    <source>
        <strain evidence="4 5">DSM 13497</strain>
    </source>
</reference>
<evidence type="ECO:0000313" key="5">
    <source>
        <dbReference type="Proteomes" id="UP000004671"/>
    </source>
</evidence>